<organism evidence="2 3">
    <name type="scientific">Jiangella asiatica</name>
    <dbReference type="NCBI Taxonomy" id="2530372"/>
    <lineage>
        <taxon>Bacteria</taxon>
        <taxon>Bacillati</taxon>
        <taxon>Actinomycetota</taxon>
        <taxon>Actinomycetes</taxon>
        <taxon>Jiangellales</taxon>
        <taxon>Jiangellaceae</taxon>
        <taxon>Jiangella</taxon>
    </lineage>
</organism>
<sequence length="135" mass="14942">MDRNSATTLLDDLHTAQNAYYGGGDGTQLRALLTDDITWTVPGDNAIAGTYRGVEEVFAYFDRRRQLAAGTFRMHRRDVLTGDGDTIAALTDGTASVDGADWAWSTVGLYGLRDGLIARCWLLPLDPELFDRVWR</sequence>
<dbReference type="InterPro" id="IPR032710">
    <property type="entry name" value="NTF2-like_dom_sf"/>
</dbReference>
<protein>
    <recommendedName>
        <fullName evidence="1">SnoaL-like domain-containing protein</fullName>
    </recommendedName>
</protein>
<dbReference type="RefSeq" id="WP_131893744.1">
    <property type="nucleotide sequence ID" value="NZ_SMKZ01000010.1"/>
</dbReference>
<dbReference type="EMBL" id="SMKZ01000010">
    <property type="protein sequence ID" value="TDE11489.1"/>
    <property type="molecule type" value="Genomic_DNA"/>
</dbReference>
<dbReference type="Proteomes" id="UP000294739">
    <property type="component" value="Unassembled WGS sequence"/>
</dbReference>
<gene>
    <name evidence="2" type="ORF">E1269_09510</name>
</gene>
<evidence type="ECO:0000313" key="2">
    <source>
        <dbReference type="EMBL" id="TDE11489.1"/>
    </source>
</evidence>
<name>A0A4R5DCP2_9ACTN</name>
<reference evidence="2 3" key="1">
    <citation type="submission" date="2019-03" db="EMBL/GenBank/DDBJ databases">
        <title>Draft genome sequences of novel Actinobacteria.</title>
        <authorList>
            <person name="Sahin N."/>
            <person name="Ay H."/>
            <person name="Saygin H."/>
        </authorList>
    </citation>
    <scope>NUCLEOTIDE SEQUENCE [LARGE SCALE GENOMIC DNA]</scope>
    <source>
        <strain evidence="2 3">5K138</strain>
    </source>
</reference>
<comment type="caution">
    <text evidence="2">The sequence shown here is derived from an EMBL/GenBank/DDBJ whole genome shotgun (WGS) entry which is preliminary data.</text>
</comment>
<dbReference type="InParanoid" id="A0A4R5DCP2"/>
<evidence type="ECO:0000313" key="3">
    <source>
        <dbReference type="Proteomes" id="UP000294739"/>
    </source>
</evidence>
<dbReference type="AlphaFoldDB" id="A0A4R5DCP2"/>
<dbReference type="OrthoDB" id="9799036at2"/>
<keyword evidence="3" id="KW-1185">Reference proteome</keyword>
<feature type="domain" description="SnoaL-like" evidence="1">
    <location>
        <begin position="21"/>
        <end position="119"/>
    </location>
</feature>
<dbReference type="InterPro" id="IPR037401">
    <property type="entry name" value="SnoaL-like"/>
</dbReference>
<evidence type="ECO:0000259" key="1">
    <source>
        <dbReference type="Pfam" id="PF12680"/>
    </source>
</evidence>
<proteinExistence type="predicted"/>
<dbReference type="Gene3D" id="3.10.450.50">
    <property type="match status" value="1"/>
</dbReference>
<dbReference type="SUPFAM" id="SSF54427">
    <property type="entry name" value="NTF2-like"/>
    <property type="match status" value="1"/>
</dbReference>
<accession>A0A4R5DCP2</accession>
<dbReference type="Pfam" id="PF12680">
    <property type="entry name" value="SnoaL_2"/>
    <property type="match status" value="1"/>
</dbReference>